<accession>A0A089LCH1</accession>
<evidence type="ECO:0000313" key="3">
    <source>
        <dbReference type="Proteomes" id="UP000029518"/>
    </source>
</evidence>
<dbReference type="Proteomes" id="UP000029518">
    <property type="component" value="Chromosome"/>
</dbReference>
<dbReference type="RefSeq" id="WP_042213544.1">
    <property type="nucleotide sequence ID" value="NZ_CP009285.1"/>
</dbReference>
<proteinExistence type="predicted"/>
<protein>
    <recommendedName>
        <fullName evidence="1">N-acetyltransferase domain-containing protein</fullName>
    </recommendedName>
</protein>
<dbReference type="PANTHER" id="PTHR43610:SF1">
    <property type="entry name" value="N-ACETYLTRANSFERASE DOMAIN-CONTAINING PROTEIN"/>
    <property type="match status" value="1"/>
</dbReference>
<keyword evidence="3" id="KW-1185">Reference proteome</keyword>
<evidence type="ECO:0000313" key="2">
    <source>
        <dbReference type="EMBL" id="AIQ58537.1"/>
    </source>
</evidence>
<dbReference type="AlphaFoldDB" id="A0A089LCH1"/>
<dbReference type="Gene3D" id="3.40.630.30">
    <property type="match status" value="1"/>
</dbReference>
<dbReference type="HOGENOM" id="CLU_013985_1_0_9"/>
<name>A0A089LCH1_PAEBO</name>
<evidence type="ECO:0000259" key="1">
    <source>
        <dbReference type="PROSITE" id="PS51186"/>
    </source>
</evidence>
<reference evidence="2" key="1">
    <citation type="submission" date="2014-08" db="EMBL/GenBank/DDBJ databases">
        <title>Comparative genomics of the Paenibacillus odorifer group.</title>
        <authorList>
            <person name="den Bakker H.C."/>
            <person name="Tsai Y.-C.Y.-C."/>
            <person name="Martin N."/>
            <person name="Korlach J."/>
            <person name="Wiedmann M."/>
        </authorList>
    </citation>
    <scope>NUCLEOTIDE SEQUENCE [LARGE SCALE GENOMIC DNA]</scope>
    <source>
        <strain evidence="2">DSM 13188</strain>
    </source>
</reference>
<dbReference type="Pfam" id="PF13302">
    <property type="entry name" value="Acetyltransf_3"/>
    <property type="match status" value="1"/>
</dbReference>
<dbReference type="GO" id="GO:0016747">
    <property type="term" value="F:acyltransferase activity, transferring groups other than amino-acyl groups"/>
    <property type="evidence" value="ECO:0007669"/>
    <property type="project" value="InterPro"/>
</dbReference>
<sequence length="198" mass="22568">MISKNAEQLEGNVIRLVPMGEEHRPELIKVLNDPLIWEYTWRRVSTEEQVGQLIDAALVSKAKGTDIPFVMIEQASGRIAGTTRIMHLDRTHRNAEIGCTWISPDYWRIAVNTESKSLLLQYCFEGLGLIRVNFSIVSTNLRSQRAVERIGAVREGVLRKQRLTSDGLVMDNALYSIIDDEWPAVKANLQYLLNVKYK</sequence>
<dbReference type="OrthoDB" id="9795199at2"/>
<feature type="domain" description="N-acetyltransferase" evidence="1">
    <location>
        <begin position="14"/>
        <end position="175"/>
    </location>
</feature>
<gene>
    <name evidence="2" type="ORF">PBOR_17525</name>
</gene>
<dbReference type="SUPFAM" id="SSF55729">
    <property type="entry name" value="Acyl-CoA N-acyltransferases (Nat)"/>
    <property type="match status" value="1"/>
</dbReference>
<organism evidence="2 3">
    <name type="scientific">Paenibacillus borealis</name>
    <dbReference type="NCBI Taxonomy" id="160799"/>
    <lineage>
        <taxon>Bacteria</taxon>
        <taxon>Bacillati</taxon>
        <taxon>Bacillota</taxon>
        <taxon>Bacilli</taxon>
        <taxon>Bacillales</taxon>
        <taxon>Paenibacillaceae</taxon>
        <taxon>Paenibacillus</taxon>
    </lineage>
</organism>
<dbReference type="InterPro" id="IPR016181">
    <property type="entry name" value="Acyl_CoA_acyltransferase"/>
</dbReference>
<dbReference type="PANTHER" id="PTHR43610">
    <property type="entry name" value="BLL6696 PROTEIN"/>
    <property type="match status" value="1"/>
</dbReference>
<dbReference type="InterPro" id="IPR000182">
    <property type="entry name" value="GNAT_dom"/>
</dbReference>
<dbReference type="PROSITE" id="PS51186">
    <property type="entry name" value="GNAT"/>
    <property type="match status" value="1"/>
</dbReference>
<dbReference type="KEGG" id="pbd:PBOR_17525"/>
<dbReference type="EMBL" id="CP009285">
    <property type="protein sequence ID" value="AIQ58537.1"/>
    <property type="molecule type" value="Genomic_DNA"/>
</dbReference>